<dbReference type="AlphaFoldDB" id="A0A4P6YT76"/>
<evidence type="ECO:0000313" key="2">
    <source>
        <dbReference type="EMBL" id="QBO35944.1"/>
    </source>
</evidence>
<name>A0A4P6YT76_9LACO</name>
<protein>
    <submittedName>
        <fullName evidence="2">DUF4430 domain-containing protein</fullName>
    </submittedName>
</protein>
<evidence type="ECO:0000259" key="1">
    <source>
        <dbReference type="Pfam" id="PF14478"/>
    </source>
</evidence>
<accession>A0A4P6YT76</accession>
<organism evidence="2 3">
    <name type="scientific">Periweissella cryptocerci</name>
    <dbReference type="NCBI Taxonomy" id="2506420"/>
    <lineage>
        <taxon>Bacteria</taxon>
        <taxon>Bacillati</taxon>
        <taxon>Bacillota</taxon>
        <taxon>Bacilli</taxon>
        <taxon>Lactobacillales</taxon>
        <taxon>Lactobacillaceae</taxon>
        <taxon>Periweissella</taxon>
    </lineage>
</organism>
<gene>
    <name evidence="2" type="ORF">EQG49_05460</name>
</gene>
<dbReference type="Pfam" id="PF14478">
    <property type="entry name" value="DUF4430"/>
    <property type="match status" value="1"/>
</dbReference>
<evidence type="ECO:0000313" key="3">
    <source>
        <dbReference type="Proteomes" id="UP000292886"/>
    </source>
</evidence>
<dbReference type="Gene3D" id="2.170.130.30">
    <property type="match status" value="1"/>
</dbReference>
<dbReference type="Proteomes" id="UP000292886">
    <property type="component" value="Chromosome"/>
</dbReference>
<reference evidence="3" key="1">
    <citation type="submission" date="2019-03" db="EMBL/GenBank/DDBJ databases">
        <title>Weissella sp. 26KH-42 Genome sequencing.</title>
        <authorList>
            <person name="Heo J."/>
            <person name="Kim S.-J."/>
            <person name="Kim J.-S."/>
            <person name="Hong S.-B."/>
            <person name="Kwon S.-W."/>
        </authorList>
    </citation>
    <scope>NUCLEOTIDE SEQUENCE [LARGE SCALE GENOMIC DNA]</scope>
    <source>
        <strain evidence="3">26KH-42</strain>
    </source>
</reference>
<dbReference type="KEGG" id="wei:EQG49_05460"/>
<dbReference type="PROSITE" id="PS51257">
    <property type="entry name" value="PROKAR_LIPOPROTEIN"/>
    <property type="match status" value="1"/>
</dbReference>
<feature type="domain" description="Transcobalamin-like C-terminal" evidence="1">
    <location>
        <begin position="66"/>
        <end position="127"/>
    </location>
</feature>
<keyword evidence="3" id="KW-1185">Reference proteome</keyword>
<dbReference type="InterPro" id="IPR027954">
    <property type="entry name" value="Transcobalamin-like_C"/>
</dbReference>
<proteinExistence type="predicted"/>
<sequence>MKKNVKTIVTVGTILLAVLVVLGGCSSKQNAKPKQARDDVTVELTYKPYEKTAVTKKYTVAKGTNLAELITDKLNAKIEKGFVTSVANIKQNKVKGLYWTYKLDGKSATAAAKTVILKPAQKITFEMVKF</sequence>
<dbReference type="OrthoDB" id="2870483at2"/>
<dbReference type="RefSeq" id="WP_133363023.1">
    <property type="nucleotide sequence ID" value="NZ_CP037940.1"/>
</dbReference>
<dbReference type="EMBL" id="CP037940">
    <property type="protein sequence ID" value="QBO35944.1"/>
    <property type="molecule type" value="Genomic_DNA"/>
</dbReference>